<dbReference type="NCBIfam" id="TIGR00639">
    <property type="entry name" value="PurN"/>
    <property type="match status" value="1"/>
</dbReference>
<feature type="binding site" evidence="4">
    <location>
        <begin position="92"/>
        <end position="95"/>
    </location>
    <ligand>
        <name>(6R)-10-formyltetrahydrofolate</name>
        <dbReference type="ChEBI" id="CHEBI:195366"/>
    </ligand>
</feature>
<dbReference type="CDD" id="cd08645">
    <property type="entry name" value="FMT_core_GART"/>
    <property type="match status" value="1"/>
</dbReference>
<comment type="pathway">
    <text evidence="1 4">Purine metabolism; IMP biosynthesis via de novo pathway; N(2)-formyl-N(1)-(5-phospho-D-ribosyl)glycinamide from N(1)-(5-phospho-D-ribosyl)glycinamide (10-formyl THF route): step 1/1.</text>
</comment>
<dbReference type="FunFam" id="3.40.50.170:FF:000007">
    <property type="entry name" value="Phosphoribosylglycinamide formyltransferase"/>
    <property type="match status" value="1"/>
</dbReference>
<organism evidence="6 7">
    <name type="scientific">Paenibacillus urinalis</name>
    <dbReference type="NCBI Taxonomy" id="521520"/>
    <lineage>
        <taxon>Bacteria</taxon>
        <taxon>Bacillati</taxon>
        <taxon>Bacillota</taxon>
        <taxon>Bacilli</taxon>
        <taxon>Bacillales</taxon>
        <taxon>Paenibacillaceae</taxon>
        <taxon>Paenibacillus</taxon>
    </lineage>
</organism>
<dbReference type="InterPro" id="IPR036477">
    <property type="entry name" value="Formyl_transf_N_sf"/>
</dbReference>
<dbReference type="InterPro" id="IPR004607">
    <property type="entry name" value="GART"/>
</dbReference>
<gene>
    <name evidence="4 6" type="primary">purN</name>
    <name evidence="6" type="ORF">PUW23_03090</name>
</gene>
<name>A0AAX3N108_9BACL</name>
<comment type="function">
    <text evidence="4">Catalyzes the transfer of a formyl group from 10-formyltetrahydrofolate to 5-phospho-ribosyl-glycinamide (GAR), producing 5-phospho-ribosyl-N-formylglycinamide (FGAR) and tetrahydrofolate.</text>
</comment>
<keyword evidence="3 4" id="KW-0658">Purine biosynthesis</keyword>
<dbReference type="GO" id="GO:0004644">
    <property type="term" value="F:phosphoribosylglycinamide formyltransferase activity"/>
    <property type="evidence" value="ECO:0007669"/>
    <property type="project" value="UniProtKB-UniRule"/>
</dbReference>
<feature type="site" description="Raises pKa of active site His" evidence="4">
    <location>
        <position position="147"/>
    </location>
</feature>
<protein>
    <recommendedName>
        <fullName evidence="4">Phosphoribosylglycinamide formyltransferase</fullName>
        <ecNumber evidence="4">2.1.2.2</ecNumber>
    </recommendedName>
    <alternativeName>
        <fullName evidence="4">5'-phosphoribosylglycinamide transformylase</fullName>
    </alternativeName>
    <alternativeName>
        <fullName evidence="4">GAR transformylase</fullName>
        <shortName evidence="4">GART</shortName>
    </alternativeName>
</protein>
<reference evidence="6" key="1">
    <citation type="submission" date="2023-02" db="EMBL/GenBank/DDBJ databases">
        <title>Pathogen: clinical or host-associated sample.</title>
        <authorList>
            <person name="Hergert J."/>
            <person name="Casey R."/>
            <person name="Wagner J."/>
            <person name="Young E.L."/>
            <person name="Oakeson K.F."/>
        </authorList>
    </citation>
    <scope>NUCLEOTIDE SEQUENCE</scope>
    <source>
        <strain evidence="6">2022CK-00830</strain>
    </source>
</reference>
<dbReference type="Proteomes" id="UP001220962">
    <property type="component" value="Chromosome"/>
</dbReference>
<dbReference type="HAMAP" id="MF_01930">
    <property type="entry name" value="PurN"/>
    <property type="match status" value="1"/>
</dbReference>
<accession>A0AAX3N108</accession>
<dbReference type="SUPFAM" id="SSF53328">
    <property type="entry name" value="Formyltransferase"/>
    <property type="match status" value="1"/>
</dbReference>
<sequence>MPGYRIAVFASGQGSNFQALVDAAASGKLDATIELLVSDRPQAPVVEKATAAGIECHVFKPKEYASKEAYEQEIVAKLEERQIDLVVLAGYMRLLTSVVVDRYAGRLINIHPSLLPAFPGKDAIGQALDYGVKMTGITVHFVDGGMDTGAIIAQRAITVSPEDTTETLAASIHELESELYPEVVSWFTKGLVTLDGRKVTIAENDVRK</sequence>
<dbReference type="EMBL" id="CP118101">
    <property type="protein sequence ID" value="WDH83247.1"/>
    <property type="molecule type" value="Genomic_DNA"/>
</dbReference>
<feature type="binding site" evidence="4">
    <location>
        <begin position="14"/>
        <end position="16"/>
    </location>
    <ligand>
        <name>N(1)-(5-phospho-beta-D-ribosyl)glycinamide</name>
        <dbReference type="ChEBI" id="CHEBI:143788"/>
    </ligand>
</feature>
<dbReference type="AlphaFoldDB" id="A0AAX3N108"/>
<dbReference type="GO" id="GO:0005829">
    <property type="term" value="C:cytosol"/>
    <property type="evidence" value="ECO:0007669"/>
    <property type="project" value="TreeGrafter"/>
</dbReference>
<dbReference type="RefSeq" id="WP_274359384.1">
    <property type="nucleotide sequence ID" value="NZ_CP118101.1"/>
</dbReference>
<evidence type="ECO:0000256" key="2">
    <source>
        <dbReference type="ARBA" id="ARBA00022679"/>
    </source>
</evidence>
<keyword evidence="2 4" id="KW-0808">Transferase</keyword>
<dbReference type="GO" id="GO:0006189">
    <property type="term" value="P:'de novo' IMP biosynthetic process"/>
    <property type="evidence" value="ECO:0007669"/>
    <property type="project" value="UniProtKB-UniRule"/>
</dbReference>
<comment type="catalytic activity">
    <reaction evidence="4">
        <text>N(1)-(5-phospho-beta-D-ribosyl)glycinamide + (6R)-10-formyltetrahydrofolate = N(2)-formyl-N(1)-(5-phospho-beta-D-ribosyl)glycinamide + (6S)-5,6,7,8-tetrahydrofolate + H(+)</text>
        <dbReference type="Rhea" id="RHEA:15053"/>
        <dbReference type="ChEBI" id="CHEBI:15378"/>
        <dbReference type="ChEBI" id="CHEBI:57453"/>
        <dbReference type="ChEBI" id="CHEBI:143788"/>
        <dbReference type="ChEBI" id="CHEBI:147286"/>
        <dbReference type="ChEBI" id="CHEBI:195366"/>
        <dbReference type="EC" id="2.1.2.2"/>
    </reaction>
</comment>
<dbReference type="Gene3D" id="3.40.50.170">
    <property type="entry name" value="Formyl transferase, N-terminal domain"/>
    <property type="match status" value="1"/>
</dbReference>
<dbReference type="PANTHER" id="PTHR43369">
    <property type="entry name" value="PHOSPHORIBOSYLGLYCINAMIDE FORMYLTRANSFERASE"/>
    <property type="match status" value="1"/>
</dbReference>
<evidence type="ECO:0000256" key="4">
    <source>
        <dbReference type="HAMAP-Rule" id="MF_01930"/>
    </source>
</evidence>
<dbReference type="Pfam" id="PF00551">
    <property type="entry name" value="Formyl_trans_N"/>
    <property type="match status" value="1"/>
</dbReference>
<evidence type="ECO:0000259" key="5">
    <source>
        <dbReference type="Pfam" id="PF00551"/>
    </source>
</evidence>
<feature type="binding site" evidence="4">
    <location>
        <position position="109"/>
    </location>
    <ligand>
        <name>(6R)-10-formyltetrahydrofolate</name>
        <dbReference type="ChEBI" id="CHEBI:195366"/>
    </ligand>
</feature>
<evidence type="ECO:0000313" key="7">
    <source>
        <dbReference type="Proteomes" id="UP001220962"/>
    </source>
</evidence>
<evidence type="ECO:0000256" key="1">
    <source>
        <dbReference type="ARBA" id="ARBA00005054"/>
    </source>
</evidence>
<proteinExistence type="inferred from homology"/>
<feature type="binding site" evidence="4">
    <location>
        <position position="67"/>
    </location>
    <ligand>
        <name>(6R)-10-formyltetrahydrofolate</name>
        <dbReference type="ChEBI" id="CHEBI:195366"/>
    </ligand>
</feature>
<comment type="similarity">
    <text evidence="4">Belongs to the GART family.</text>
</comment>
<evidence type="ECO:0000256" key="3">
    <source>
        <dbReference type="ARBA" id="ARBA00022755"/>
    </source>
</evidence>
<dbReference type="PANTHER" id="PTHR43369:SF2">
    <property type="entry name" value="PHOSPHORIBOSYLGLYCINAMIDE FORMYLTRANSFERASE"/>
    <property type="match status" value="1"/>
</dbReference>
<feature type="active site" description="Proton donor" evidence="4">
    <location>
        <position position="111"/>
    </location>
</feature>
<dbReference type="EC" id="2.1.2.2" evidence="4"/>
<dbReference type="InterPro" id="IPR002376">
    <property type="entry name" value="Formyl_transf_N"/>
</dbReference>
<evidence type="ECO:0000313" key="6">
    <source>
        <dbReference type="EMBL" id="WDH83247.1"/>
    </source>
</evidence>
<feature type="domain" description="Formyl transferase N-terminal" evidence="5">
    <location>
        <begin position="5"/>
        <end position="184"/>
    </location>
</feature>